<keyword evidence="10" id="KW-1133">Transmembrane helix</keyword>
<sequence length="439" mass="49916">MFKYVKIKVATSYLNEKGAIVLKKSKLLFGYIFVGVIWMFVTDYIAGLYTPVEYMIIVQQVKGIIYVLLTTLLMYFVLTKIETLNTSKEQEEKLTTLINSMVDFVNFKDGEGRWIEANDFGLKLFQLEDVDYRGKKDAELANYTDFYREALLYCGRSDEETWKNGKITRYEEVIPIPDGSQKYFDTVKVPLFNEDGSRKGLVVIGRDITDKKIAEEQLMKSEKLSVVGELAASVGHEIRNPLTSIKGFVKLLEEKDQENKLYYEIMTNELNRIDHIAGELLLLAKPQKIKFATNNLKKIVTDIVSLLETQANMNNVLIHFSPQSEVFIECEENLLKQLFVNIIKNAIEASDEKGNVWVDISEDGSENVTVSVKDEGTGISKEFLKRIGEPFYSSKEKGTGLGLTVSHKIVEQHGGKILYHSEEGVGTTVEIQLPKVRNH</sequence>
<dbReference type="FunFam" id="1.10.287.130:FF:000040">
    <property type="entry name" value="PAS domain-containing sensor histidine kinase"/>
    <property type="match status" value="1"/>
</dbReference>
<dbReference type="PANTHER" id="PTHR43065:SF34">
    <property type="entry name" value="SPORULATION KINASE A"/>
    <property type="match status" value="1"/>
</dbReference>
<dbReference type="InterPro" id="IPR004358">
    <property type="entry name" value="Sig_transdc_His_kin-like_C"/>
</dbReference>
<dbReference type="EC" id="2.7.13.3" evidence="2"/>
<dbReference type="PANTHER" id="PTHR43065">
    <property type="entry name" value="SENSOR HISTIDINE KINASE"/>
    <property type="match status" value="1"/>
</dbReference>
<dbReference type="InterPro" id="IPR035965">
    <property type="entry name" value="PAS-like_dom_sf"/>
</dbReference>
<dbReference type="Gene3D" id="3.30.565.10">
    <property type="entry name" value="Histidine kinase-like ATPase, C-terminal domain"/>
    <property type="match status" value="1"/>
</dbReference>
<dbReference type="PROSITE" id="PS50113">
    <property type="entry name" value="PAC"/>
    <property type="match status" value="1"/>
</dbReference>
<feature type="transmembrane region" description="Helical" evidence="10">
    <location>
        <begin position="27"/>
        <end position="50"/>
    </location>
</feature>
<evidence type="ECO:0000256" key="8">
    <source>
        <dbReference type="ARBA" id="ARBA00022969"/>
    </source>
</evidence>
<feature type="transmembrane region" description="Helical" evidence="10">
    <location>
        <begin position="56"/>
        <end position="78"/>
    </location>
</feature>
<dbReference type="InterPro" id="IPR036890">
    <property type="entry name" value="HATPase_C_sf"/>
</dbReference>
<dbReference type="Pfam" id="PF08448">
    <property type="entry name" value="PAS_4"/>
    <property type="match status" value="1"/>
</dbReference>
<dbReference type="Pfam" id="PF02518">
    <property type="entry name" value="HATPase_c"/>
    <property type="match status" value="1"/>
</dbReference>
<dbReference type="AlphaFoldDB" id="A0A4Q0VSD0"/>
<comment type="caution">
    <text evidence="13">The sequence shown here is derived from an EMBL/GenBank/DDBJ whole genome shotgun (WGS) entry which is preliminary data.</text>
</comment>
<feature type="domain" description="PAC" evidence="12">
    <location>
        <begin position="168"/>
        <end position="220"/>
    </location>
</feature>
<accession>A0A4Q0VSD0</accession>
<dbReference type="SUPFAM" id="SSF47384">
    <property type="entry name" value="Homodimeric domain of signal transducing histidine kinase"/>
    <property type="match status" value="1"/>
</dbReference>
<evidence type="ECO:0000259" key="11">
    <source>
        <dbReference type="PROSITE" id="PS50109"/>
    </source>
</evidence>
<feature type="domain" description="Histidine kinase" evidence="11">
    <location>
        <begin position="233"/>
        <end position="437"/>
    </location>
</feature>
<keyword evidence="10" id="KW-0472">Membrane</keyword>
<evidence type="ECO:0000256" key="9">
    <source>
        <dbReference type="ARBA" id="ARBA00023012"/>
    </source>
</evidence>
<evidence type="ECO:0000256" key="6">
    <source>
        <dbReference type="ARBA" id="ARBA00022777"/>
    </source>
</evidence>
<dbReference type="Pfam" id="PF00512">
    <property type="entry name" value="HisKA"/>
    <property type="match status" value="1"/>
</dbReference>
<dbReference type="InterPro" id="IPR013656">
    <property type="entry name" value="PAS_4"/>
</dbReference>
<keyword evidence="9" id="KW-0902">Two-component regulatory system</keyword>
<gene>
    <name evidence="13" type="ORF">DS745_11695</name>
</gene>
<name>A0A4Q0VSD0_9BACI</name>
<reference evidence="13 14" key="1">
    <citation type="journal article" date="2019" name="Int. J. Syst. Evol. Microbiol.">
        <title>Anaerobacillus alkaliphilus sp. nov., a novel alkaliphilic and moderately halophilic bacterium.</title>
        <authorList>
            <person name="Borsodi A.K."/>
            <person name="Aszalos J.M."/>
            <person name="Bihari P."/>
            <person name="Nagy I."/>
            <person name="Schumann P."/>
            <person name="Sproer C."/>
            <person name="Kovacs A.L."/>
            <person name="Boka K."/>
            <person name="Dobosy P."/>
            <person name="Ovari M."/>
            <person name="Szili-Kovacs T."/>
            <person name="Toth E."/>
        </authorList>
    </citation>
    <scope>NUCLEOTIDE SEQUENCE [LARGE SCALE GENOMIC DNA]</scope>
    <source>
        <strain evidence="13 14">B16-10</strain>
    </source>
</reference>
<dbReference type="InterPro" id="IPR000014">
    <property type="entry name" value="PAS"/>
</dbReference>
<dbReference type="SMART" id="SM00387">
    <property type="entry name" value="HATPase_c"/>
    <property type="match status" value="1"/>
</dbReference>
<dbReference type="EMBL" id="QOUX01000037">
    <property type="protein sequence ID" value="RXJ00713.1"/>
    <property type="molecule type" value="Genomic_DNA"/>
</dbReference>
<keyword evidence="14" id="KW-1185">Reference proteome</keyword>
<dbReference type="InterPro" id="IPR003661">
    <property type="entry name" value="HisK_dim/P_dom"/>
</dbReference>
<keyword evidence="8" id="KW-0749">Sporulation</keyword>
<dbReference type="InterPro" id="IPR036097">
    <property type="entry name" value="HisK_dim/P_sf"/>
</dbReference>
<dbReference type="PRINTS" id="PR00344">
    <property type="entry name" value="BCTRLSENSOR"/>
</dbReference>
<dbReference type="SMART" id="SM00388">
    <property type="entry name" value="HisKA"/>
    <property type="match status" value="1"/>
</dbReference>
<keyword evidence="5" id="KW-0547">Nucleotide-binding</keyword>
<dbReference type="GO" id="GO:0030435">
    <property type="term" value="P:sporulation resulting in formation of a cellular spore"/>
    <property type="evidence" value="ECO:0007669"/>
    <property type="project" value="UniProtKB-KW"/>
</dbReference>
<keyword evidence="3" id="KW-0597">Phosphoprotein</keyword>
<dbReference type="Gene3D" id="1.10.287.130">
    <property type="match status" value="1"/>
</dbReference>
<evidence type="ECO:0000313" key="14">
    <source>
        <dbReference type="Proteomes" id="UP000290649"/>
    </source>
</evidence>
<dbReference type="GO" id="GO:0000155">
    <property type="term" value="F:phosphorelay sensor kinase activity"/>
    <property type="evidence" value="ECO:0007669"/>
    <property type="project" value="InterPro"/>
</dbReference>
<evidence type="ECO:0000256" key="5">
    <source>
        <dbReference type="ARBA" id="ARBA00022741"/>
    </source>
</evidence>
<dbReference type="NCBIfam" id="TIGR00229">
    <property type="entry name" value="sensory_box"/>
    <property type="match status" value="1"/>
</dbReference>
<keyword evidence="7" id="KW-0067">ATP-binding</keyword>
<dbReference type="Gene3D" id="3.30.450.20">
    <property type="entry name" value="PAS domain"/>
    <property type="match status" value="1"/>
</dbReference>
<keyword evidence="4" id="KW-0808">Transferase</keyword>
<dbReference type="OrthoDB" id="9815750at2"/>
<dbReference type="GO" id="GO:0005524">
    <property type="term" value="F:ATP binding"/>
    <property type="evidence" value="ECO:0007669"/>
    <property type="project" value="UniProtKB-KW"/>
</dbReference>
<evidence type="ECO:0000256" key="1">
    <source>
        <dbReference type="ARBA" id="ARBA00000085"/>
    </source>
</evidence>
<evidence type="ECO:0000256" key="4">
    <source>
        <dbReference type="ARBA" id="ARBA00022679"/>
    </source>
</evidence>
<dbReference type="SUPFAM" id="SSF55785">
    <property type="entry name" value="PYP-like sensor domain (PAS domain)"/>
    <property type="match status" value="1"/>
</dbReference>
<dbReference type="CDD" id="cd00130">
    <property type="entry name" value="PAS"/>
    <property type="match status" value="1"/>
</dbReference>
<comment type="catalytic activity">
    <reaction evidence="1">
        <text>ATP + protein L-histidine = ADP + protein N-phospho-L-histidine.</text>
        <dbReference type="EC" id="2.7.13.3"/>
    </reaction>
</comment>
<organism evidence="13 14">
    <name type="scientific">Anaerobacillus alkaliphilus</name>
    <dbReference type="NCBI Taxonomy" id="1548597"/>
    <lineage>
        <taxon>Bacteria</taxon>
        <taxon>Bacillati</taxon>
        <taxon>Bacillota</taxon>
        <taxon>Bacilli</taxon>
        <taxon>Bacillales</taxon>
        <taxon>Bacillaceae</taxon>
        <taxon>Anaerobacillus</taxon>
    </lineage>
</organism>
<dbReference type="CDD" id="cd00082">
    <property type="entry name" value="HisKA"/>
    <property type="match status" value="1"/>
</dbReference>
<dbReference type="InterPro" id="IPR000700">
    <property type="entry name" value="PAS-assoc_C"/>
</dbReference>
<evidence type="ECO:0000256" key="10">
    <source>
        <dbReference type="SAM" id="Phobius"/>
    </source>
</evidence>
<keyword evidence="6" id="KW-0418">Kinase</keyword>
<keyword evidence="10" id="KW-0812">Transmembrane</keyword>
<protein>
    <recommendedName>
        <fullName evidence="2">histidine kinase</fullName>
        <ecNumber evidence="2">2.7.13.3</ecNumber>
    </recommendedName>
</protein>
<evidence type="ECO:0000313" key="13">
    <source>
        <dbReference type="EMBL" id="RXJ00713.1"/>
    </source>
</evidence>
<dbReference type="InterPro" id="IPR003594">
    <property type="entry name" value="HATPase_dom"/>
</dbReference>
<evidence type="ECO:0000259" key="12">
    <source>
        <dbReference type="PROSITE" id="PS50113"/>
    </source>
</evidence>
<dbReference type="CDD" id="cd00075">
    <property type="entry name" value="HATPase"/>
    <property type="match status" value="1"/>
</dbReference>
<dbReference type="InterPro" id="IPR005467">
    <property type="entry name" value="His_kinase_dom"/>
</dbReference>
<evidence type="ECO:0000256" key="7">
    <source>
        <dbReference type="ARBA" id="ARBA00022840"/>
    </source>
</evidence>
<dbReference type="Proteomes" id="UP000290649">
    <property type="component" value="Unassembled WGS sequence"/>
</dbReference>
<evidence type="ECO:0000256" key="3">
    <source>
        <dbReference type="ARBA" id="ARBA00022553"/>
    </source>
</evidence>
<evidence type="ECO:0000256" key="2">
    <source>
        <dbReference type="ARBA" id="ARBA00012438"/>
    </source>
</evidence>
<dbReference type="SUPFAM" id="SSF55874">
    <property type="entry name" value="ATPase domain of HSP90 chaperone/DNA topoisomerase II/histidine kinase"/>
    <property type="match status" value="1"/>
</dbReference>
<proteinExistence type="predicted"/>
<dbReference type="PROSITE" id="PS50109">
    <property type="entry name" value="HIS_KIN"/>
    <property type="match status" value="1"/>
</dbReference>